<evidence type="ECO:0000313" key="8">
    <source>
        <dbReference type="Proteomes" id="UP000823749"/>
    </source>
</evidence>
<dbReference type="GO" id="GO:0016020">
    <property type="term" value="C:membrane"/>
    <property type="evidence" value="ECO:0007669"/>
    <property type="project" value="UniProtKB-SubCell"/>
</dbReference>
<keyword evidence="3 6" id="KW-0812">Transmembrane</keyword>
<feature type="transmembrane region" description="Helical" evidence="6">
    <location>
        <begin position="427"/>
        <end position="444"/>
    </location>
</feature>
<evidence type="ECO:0000256" key="2">
    <source>
        <dbReference type="ARBA" id="ARBA00010199"/>
    </source>
</evidence>
<sequence>MDGGKKSSLEARLIITPNHERRDHEEEEGGGGGGWFIIREEILEEGKKQMVLAGPLIAVSLLQYCLQVISIMFVGHLGELPLASASLATSFASVSGFSVLLGMGSALETLCGQAYGAKQYHMLGIHTQRAMLSLLAASIPLSLVWFYTAPILTFFGQNPDISNEAGTFNRWMIPSLFAYALLQCLSRFLQTQSVVVPMVMIYGFTALLHVPVCWVLVFGLGMGSRGAAVANGVSNWVNVVLLWAYVTLSPDCAKTWTGFSREGLDDVVGFLKLAVPSAFMICLEYWSFEMVVLLSGLLPNPQLETSVLSVSLNTCWMVYMISVGLGGAISTRVSNEMGAGRPQGARLALCVMVVVAVVEGAVVGAGTILVRHVWGRLYSNEEEVISYVAKMMPLLALSDFLDGFQCVLSGAARGCGWQNLCAFINLGAYYVVAIPSAVLFAFVLHIGGMGLWMGIICGLSVQVIALVTVNLFTDWELEASY</sequence>
<feature type="transmembrane region" description="Helical" evidence="6">
    <location>
        <begin position="51"/>
        <end position="75"/>
    </location>
</feature>
<comment type="subcellular location">
    <subcellularLocation>
        <location evidence="1">Membrane</location>
        <topology evidence="1">Multi-pass membrane protein</topology>
    </subcellularLocation>
</comment>
<gene>
    <name evidence="7" type="ORF">RHGRI_026805</name>
</gene>
<feature type="transmembrane region" description="Helical" evidence="6">
    <location>
        <begin position="347"/>
        <end position="370"/>
    </location>
</feature>
<dbReference type="PANTHER" id="PTHR11206">
    <property type="entry name" value="MULTIDRUG RESISTANCE PROTEIN"/>
    <property type="match status" value="1"/>
</dbReference>
<comment type="caution">
    <text evidence="7">The sequence shown here is derived from an EMBL/GenBank/DDBJ whole genome shotgun (WGS) entry which is preliminary data.</text>
</comment>
<feature type="transmembrane region" description="Helical" evidence="6">
    <location>
        <begin position="228"/>
        <end position="246"/>
    </location>
</feature>
<dbReference type="GO" id="GO:1990961">
    <property type="term" value="P:xenobiotic detoxification by transmembrane export across the plasma membrane"/>
    <property type="evidence" value="ECO:0007669"/>
    <property type="project" value="InterPro"/>
</dbReference>
<keyword evidence="5 6" id="KW-0472">Membrane</keyword>
<dbReference type="InterPro" id="IPR002528">
    <property type="entry name" value="MATE_fam"/>
</dbReference>
<proteinExistence type="inferred from homology"/>
<evidence type="ECO:0000256" key="3">
    <source>
        <dbReference type="ARBA" id="ARBA00022692"/>
    </source>
</evidence>
<evidence type="ECO:0000313" key="7">
    <source>
        <dbReference type="EMBL" id="KAG5532294.1"/>
    </source>
</evidence>
<reference evidence="7" key="1">
    <citation type="submission" date="2020-08" db="EMBL/GenBank/DDBJ databases">
        <title>Plant Genome Project.</title>
        <authorList>
            <person name="Zhang R.-G."/>
        </authorList>
    </citation>
    <scope>NUCLEOTIDE SEQUENCE</scope>
    <source>
        <strain evidence="7">WSP0</strain>
        <tissue evidence="7">Leaf</tissue>
    </source>
</reference>
<dbReference type="Proteomes" id="UP000823749">
    <property type="component" value="Chromosome 9"/>
</dbReference>
<name>A0AAV6J0K7_9ERIC</name>
<protein>
    <recommendedName>
        <fullName evidence="6">Protein DETOXIFICATION</fullName>
    </recommendedName>
    <alternativeName>
        <fullName evidence="6">Multidrug and toxic compound extrusion protein</fullName>
    </alternativeName>
</protein>
<dbReference type="Pfam" id="PF01554">
    <property type="entry name" value="MatE"/>
    <property type="match status" value="2"/>
</dbReference>
<dbReference type="CDD" id="cd13132">
    <property type="entry name" value="MATE_eukaryotic"/>
    <property type="match status" value="1"/>
</dbReference>
<feature type="transmembrane region" description="Helical" evidence="6">
    <location>
        <begin position="131"/>
        <end position="151"/>
    </location>
</feature>
<dbReference type="InterPro" id="IPR045069">
    <property type="entry name" value="MATE_euk"/>
</dbReference>
<dbReference type="EMBL" id="JACTNZ010000009">
    <property type="protein sequence ID" value="KAG5532294.1"/>
    <property type="molecule type" value="Genomic_DNA"/>
</dbReference>
<organism evidence="7 8">
    <name type="scientific">Rhododendron griersonianum</name>
    <dbReference type="NCBI Taxonomy" id="479676"/>
    <lineage>
        <taxon>Eukaryota</taxon>
        <taxon>Viridiplantae</taxon>
        <taxon>Streptophyta</taxon>
        <taxon>Embryophyta</taxon>
        <taxon>Tracheophyta</taxon>
        <taxon>Spermatophyta</taxon>
        <taxon>Magnoliopsida</taxon>
        <taxon>eudicotyledons</taxon>
        <taxon>Gunneridae</taxon>
        <taxon>Pentapetalae</taxon>
        <taxon>asterids</taxon>
        <taxon>Ericales</taxon>
        <taxon>Ericaceae</taxon>
        <taxon>Ericoideae</taxon>
        <taxon>Rhodoreae</taxon>
        <taxon>Rhododendron</taxon>
    </lineage>
</organism>
<evidence type="ECO:0000256" key="1">
    <source>
        <dbReference type="ARBA" id="ARBA00004141"/>
    </source>
</evidence>
<evidence type="ECO:0000256" key="4">
    <source>
        <dbReference type="ARBA" id="ARBA00022989"/>
    </source>
</evidence>
<feature type="transmembrane region" description="Helical" evidence="6">
    <location>
        <begin position="87"/>
        <end position="110"/>
    </location>
</feature>
<keyword evidence="4 6" id="KW-1133">Transmembrane helix</keyword>
<evidence type="ECO:0000256" key="6">
    <source>
        <dbReference type="RuleBase" id="RU004914"/>
    </source>
</evidence>
<feature type="transmembrane region" description="Helical" evidence="6">
    <location>
        <begin position="451"/>
        <end position="472"/>
    </location>
</feature>
<dbReference type="AlphaFoldDB" id="A0AAV6J0K7"/>
<evidence type="ECO:0000256" key="5">
    <source>
        <dbReference type="ARBA" id="ARBA00023136"/>
    </source>
</evidence>
<comment type="similarity">
    <text evidence="2 6">Belongs to the multi antimicrobial extrusion (MATE) (TC 2.A.66.1) family.</text>
</comment>
<feature type="transmembrane region" description="Helical" evidence="6">
    <location>
        <begin position="306"/>
        <end position="326"/>
    </location>
</feature>
<dbReference type="GO" id="GO:0015297">
    <property type="term" value="F:antiporter activity"/>
    <property type="evidence" value="ECO:0007669"/>
    <property type="project" value="InterPro"/>
</dbReference>
<dbReference type="NCBIfam" id="TIGR00797">
    <property type="entry name" value="matE"/>
    <property type="match status" value="1"/>
</dbReference>
<feature type="transmembrane region" description="Helical" evidence="6">
    <location>
        <begin position="201"/>
        <end position="222"/>
    </location>
</feature>
<dbReference type="GO" id="GO:0042910">
    <property type="term" value="F:xenobiotic transmembrane transporter activity"/>
    <property type="evidence" value="ECO:0007669"/>
    <property type="project" value="InterPro"/>
</dbReference>
<accession>A0AAV6J0K7</accession>
<keyword evidence="8" id="KW-1185">Reference proteome</keyword>
<feature type="transmembrane region" description="Helical" evidence="6">
    <location>
        <begin position="267"/>
        <end position="286"/>
    </location>
</feature>